<protein>
    <submittedName>
        <fullName evidence="2">Guanosine pentaphosphate phosphohydrolase</fullName>
        <ecNumber evidence="2">3.6.1.40</ecNumber>
    </submittedName>
</protein>
<organism evidence="2 3">
    <name type="scientific">Salmonella enterica I</name>
    <dbReference type="NCBI Taxonomy" id="59201"/>
    <lineage>
        <taxon>Bacteria</taxon>
        <taxon>Pseudomonadati</taxon>
        <taxon>Pseudomonadota</taxon>
        <taxon>Gammaproteobacteria</taxon>
        <taxon>Enterobacterales</taxon>
        <taxon>Enterobacteriaceae</taxon>
        <taxon>Salmonella</taxon>
    </lineage>
</organism>
<evidence type="ECO:0000256" key="1">
    <source>
        <dbReference type="SAM" id="MobiDB-lite"/>
    </source>
</evidence>
<gene>
    <name evidence="2" type="primary">gppA_1</name>
    <name evidence="2" type="ORF">NCTC8261_07379</name>
</gene>
<dbReference type="GO" id="GO:0008894">
    <property type="term" value="F:guanosine-5'-triphosphate,3'-diphosphate diphosphatase activity"/>
    <property type="evidence" value="ECO:0007669"/>
    <property type="project" value="UniProtKB-EC"/>
</dbReference>
<feature type="region of interest" description="Disordered" evidence="1">
    <location>
        <begin position="30"/>
        <end position="67"/>
    </location>
</feature>
<dbReference type="SUPFAM" id="SSF53067">
    <property type="entry name" value="Actin-like ATPase domain"/>
    <property type="match status" value="1"/>
</dbReference>
<feature type="compositionally biased region" description="Polar residues" evidence="1">
    <location>
        <begin position="47"/>
        <end position="58"/>
    </location>
</feature>
<reference evidence="2 3" key="1">
    <citation type="submission" date="2018-06" db="EMBL/GenBank/DDBJ databases">
        <authorList>
            <consortium name="Pathogen Informatics"/>
            <person name="Doyle S."/>
        </authorList>
    </citation>
    <scope>NUCLEOTIDE SEQUENCE [LARGE SCALE GENOMIC DNA]</scope>
    <source>
        <strain evidence="2 3">NCTC8261</strain>
    </source>
</reference>
<dbReference type="Proteomes" id="UP000254712">
    <property type="component" value="Unassembled WGS sequence"/>
</dbReference>
<dbReference type="EC" id="3.6.1.40" evidence="2"/>
<sequence>MNSTSLYAAIDLGSNSFHMLVVREAAGSIQTLTPNKTQGASGRGSEQRQPPFSRSNGTRLAMPAPVC</sequence>
<dbReference type="Gene3D" id="3.30.420.40">
    <property type="match status" value="1"/>
</dbReference>
<evidence type="ECO:0000313" key="3">
    <source>
        <dbReference type="Proteomes" id="UP000254712"/>
    </source>
</evidence>
<keyword evidence="2" id="KW-0378">Hydrolase</keyword>
<proteinExistence type="predicted"/>
<name>A0A379X3L1_SALET</name>
<accession>A0A379X3L1</accession>
<dbReference type="AlphaFoldDB" id="A0A379X3L1"/>
<dbReference type="InterPro" id="IPR043129">
    <property type="entry name" value="ATPase_NBD"/>
</dbReference>
<evidence type="ECO:0000313" key="2">
    <source>
        <dbReference type="EMBL" id="SUH40953.1"/>
    </source>
</evidence>
<feature type="compositionally biased region" description="Polar residues" evidence="1">
    <location>
        <begin position="30"/>
        <end position="40"/>
    </location>
</feature>
<dbReference type="EMBL" id="UGXT01000002">
    <property type="protein sequence ID" value="SUH40953.1"/>
    <property type="molecule type" value="Genomic_DNA"/>
</dbReference>